<accession>A0A238VW24</accession>
<dbReference type="AlphaFoldDB" id="A0A238VW24"/>
<gene>
    <name evidence="2" type="ORF">SAMN06265355_102436</name>
</gene>
<feature type="region of interest" description="Disordered" evidence="1">
    <location>
        <begin position="544"/>
        <end position="587"/>
    </location>
</feature>
<evidence type="ECO:0000313" key="2">
    <source>
        <dbReference type="EMBL" id="SNR38337.1"/>
    </source>
</evidence>
<sequence length="1012" mass="109745">MADLRGHLCWAPETASATINTEAVNPSPAVFLATHTPLRIRRARIQDRSLIPMDGTADEGTVLADFLERRSTTGALLMPVVGDTGSGKSHLVRWVRENIPVSGDRQVIYLEKTQTSLKAVVNALLEGVDSESLSKLRADIDSFSSGLDEVALARRLINALNEALAATSPRDLSGANRILAGPRGLAVLLQDPHIQQYLLGPGKYVPLLAAQLLHDRDAASPERPAGFTVDDLPLKVREIDKAAEVSKALLSKLLSKPDLRTAAVDLLNQHIETAIQNVSSLGSGRLQQAMLQVRQEYARQGKEIILLVEDFALVQGVQRELLDALTEPAVREGTIRYAHMRTMMAVTTGYFTDLPETVMSRVSAATTGYLYDLDLIFNRQDDGAEQIASFVGRYLNAARIGQEELERSGGHRVPNICETCPVRSSCHDSFGHSPEGHGLYPFNRPALLRMVHSVAPANQPWAFVPRTVLSNVVRRVLVDDAAEISACTFPDAAFKERFPLGPEDPPLTSAVSELVNSYDQIAPQRRNTLLEFWGDAPADPAELDPGILEAFGLPPLPDEASQHRPAGPEPTPSAKGKSPAGENTPSPALRRKLEAIENWATRNLPLQQAIAGELRALIGETVFRRYNWSQPLMKEIGKTEAASRAWPNNSIVVSIEGAGGENLPGTAAAPIKFKRNTLNSQFFQSLLLAKYNSGVPRSEDIRRLARFADTKATDLAARLQQSFETSDADLTTGLRAALIGAALAGKAWPGMDDADLLSAALHDGRGWTRGDHTIRTAQWRQLLEHHLNQRKTLVEGLRAGLGLSQGIGAVQMIDAARALPLLRQAASNWTWRSPGQVPEWVKRAVTGFATWEERIDEQNTELAATLGRVRRHLPRETSGRDSVEAVQAALKEADKVGLSPTGAQQRDRLDALIAEAANADWQVVSALERDLNKISSAEADHATAVRVHAAVRDRGASLSAIEAFLTGADQWLTTALGDAGARSDLAGDAAARDVQTVLNEWAALSEGKNDDG</sequence>
<organism evidence="2 3">
    <name type="scientific">Actinomadura mexicana</name>
    <dbReference type="NCBI Taxonomy" id="134959"/>
    <lineage>
        <taxon>Bacteria</taxon>
        <taxon>Bacillati</taxon>
        <taxon>Actinomycetota</taxon>
        <taxon>Actinomycetes</taxon>
        <taxon>Streptosporangiales</taxon>
        <taxon>Thermomonosporaceae</taxon>
        <taxon>Actinomadura</taxon>
    </lineage>
</organism>
<evidence type="ECO:0000313" key="3">
    <source>
        <dbReference type="Proteomes" id="UP000198420"/>
    </source>
</evidence>
<dbReference type="EMBL" id="FZNP01000002">
    <property type="protein sequence ID" value="SNR38337.1"/>
    <property type="molecule type" value="Genomic_DNA"/>
</dbReference>
<name>A0A238VW24_9ACTN</name>
<proteinExistence type="predicted"/>
<protein>
    <submittedName>
        <fullName evidence="2">Uncharacterized protein</fullName>
    </submittedName>
</protein>
<dbReference type="Proteomes" id="UP000198420">
    <property type="component" value="Unassembled WGS sequence"/>
</dbReference>
<keyword evidence="3" id="KW-1185">Reference proteome</keyword>
<dbReference type="OrthoDB" id="6400788at2"/>
<reference evidence="3" key="1">
    <citation type="submission" date="2017-06" db="EMBL/GenBank/DDBJ databases">
        <authorList>
            <person name="Varghese N."/>
            <person name="Submissions S."/>
        </authorList>
    </citation>
    <scope>NUCLEOTIDE SEQUENCE [LARGE SCALE GENOMIC DNA]</scope>
    <source>
        <strain evidence="3">DSM 44485</strain>
    </source>
</reference>
<evidence type="ECO:0000256" key="1">
    <source>
        <dbReference type="SAM" id="MobiDB-lite"/>
    </source>
</evidence>
<dbReference type="NCBIfam" id="NF041065">
    <property type="entry name" value="DpdH"/>
    <property type="match status" value="1"/>
</dbReference>
<dbReference type="RefSeq" id="WP_089310678.1">
    <property type="nucleotide sequence ID" value="NZ_FZNP01000002.1"/>
</dbReference>